<keyword evidence="4" id="KW-1185">Reference proteome</keyword>
<dbReference type="GO" id="GO:0032259">
    <property type="term" value="P:methylation"/>
    <property type="evidence" value="ECO:0007669"/>
    <property type="project" value="UniProtKB-KW"/>
</dbReference>
<protein>
    <submittedName>
        <fullName evidence="3">N-6 DNA methylase</fullName>
    </submittedName>
</protein>
<proteinExistence type="inferred from homology"/>
<feature type="domain" description="DNA methylase adenine-specific" evidence="2">
    <location>
        <begin position="189"/>
        <end position="306"/>
    </location>
</feature>
<dbReference type="InterPro" id="IPR029063">
    <property type="entry name" value="SAM-dependent_MTases_sf"/>
</dbReference>
<dbReference type="EMBL" id="WSRP01000040">
    <property type="protein sequence ID" value="MVX57666.1"/>
    <property type="molecule type" value="Genomic_DNA"/>
</dbReference>
<dbReference type="SUPFAM" id="SSF53335">
    <property type="entry name" value="S-adenosyl-L-methionine-dependent methyltransferases"/>
    <property type="match status" value="1"/>
</dbReference>
<keyword evidence="3" id="KW-0489">Methyltransferase</keyword>
<dbReference type="RefSeq" id="WP_160336083.1">
    <property type="nucleotide sequence ID" value="NZ_WSRP01000040.1"/>
</dbReference>
<sequence>MRKATIQEYRDRYNSLTTNEERFALITELYNLVHSRTRQTTEQFYTVGEKGASRQKLNDRAINLIEEFNNDPNKKPTDAEKQVLAQFSGFGGGLIDKTTGQKGSVYEYYTPKPIAEGVWDCLQGLGFSGGKILDPSAGTGIFGATAPLNAAVDAVELSSLSGRVSQLVNDGPGYNTTISNFEKVAAKTRDNVYDAVVTNVPFGAVADRGANRMDDSRYQDDPLEVYFILRSLEKLKPNGLAAFIVPMSCVSGKGGKPEELRTKATMMAEFVGAYRLPSGTFSTASTDTATDVIFFRKFSDETAEKIAELREQKPELLSEAKIQWETFIEGKYFDSYEGKKYVLSEFVAKDPTKFRDVDKVISNADLNDLREILRTRKLPKSRINWELLETSETTPIVYNEGDTINHAGCALVMRNGVWVQLAKKSED</sequence>
<organism evidence="3 4">
    <name type="scientific">Parasutterella muris</name>
    <dbReference type="NCBI Taxonomy" id="2565572"/>
    <lineage>
        <taxon>Bacteria</taxon>
        <taxon>Pseudomonadati</taxon>
        <taxon>Pseudomonadota</taxon>
        <taxon>Betaproteobacteria</taxon>
        <taxon>Burkholderiales</taxon>
        <taxon>Sutterellaceae</taxon>
        <taxon>Parasutterella</taxon>
    </lineage>
</organism>
<reference evidence="3 4" key="1">
    <citation type="submission" date="2019-12" db="EMBL/GenBank/DDBJ databases">
        <title>Microbes associate with the intestines of laboratory mice.</title>
        <authorList>
            <person name="Navarre W."/>
            <person name="Wong E."/>
        </authorList>
    </citation>
    <scope>NUCLEOTIDE SEQUENCE [LARGE SCALE GENOMIC DNA]</scope>
    <source>
        <strain evidence="3 4">NM82_D38</strain>
    </source>
</reference>
<evidence type="ECO:0000313" key="4">
    <source>
        <dbReference type="Proteomes" id="UP000472580"/>
    </source>
</evidence>
<dbReference type="InterPro" id="IPR052933">
    <property type="entry name" value="DNA_Protect_Modify"/>
</dbReference>
<keyword evidence="3" id="KW-0808">Transferase</keyword>
<accession>A0A6L6YJ10</accession>
<dbReference type="AlphaFoldDB" id="A0A6L6YJ10"/>
<dbReference type="PANTHER" id="PTHR41313">
    <property type="entry name" value="ADENINE-SPECIFIC METHYLTRANSFERASE"/>
    <property type="match status" value="1"/>
</dbReference>
<dbReference type="GO" id="GO:0008170">
    <property type="term" value="F:N-methyltransferase activity"/>
    <property type="evidence" value="ECO:0007669"/>
    <property type="project" value="InterPro"/>
</dbReference>
<gene>
    <name evidence="3" type="ORF">E5987_10750</name>
</gene>
<dbReference type="GO" id="GO:0003677">
    <property type="term" value="F:DNA binding"/>
    <property type="evidence" value="ECO:0007669"/>
    <property type="project" value="InterPro"/>
</dbReference>
<comment type="similarity">
    <text evidence="1">Belongs to the N(4)/N(6)-methyltransferase family.</text>
</comment>
<evidence type="ECO:0000256" key="1">
    <source>
        <dbReference type="ARBA" id="ARBA00006594"/>
    </source>
</evidence>
<dbReference type="OrthoDB" id="9151960at2"/>
<dbReference type="Pfam" id="PF02384">
    <property type="entry name" value="N6_Mtase"/>
    <property type="match status" value="1"/>
</dbReference>
<evidence type="ECO:0000259" key="2">
    <source>
        <dbReference type="Pfam" id="PF02384"/>
    </source>
</evidence>
<dbReference type="Gene3D" id="3.40.50.150">
    <property type="entry name" value="Vaccinia Virus protein VP39"/>
    <property type="match status" value="1"/>
</dbReference>
<dbReference type="Proteomes" id="UP000472580">
    <property type="component" value="Unassembled WGS sequence"/>
</dbReference>
<name>A0A6L6YJ10_9BURK</name>
<dbReference type="PANTHER" id="PTHR41313:SF1">
    <property type="entry name" value="DNA METHYLASE ADENINE-SPECIFIC DOMAIN-CONTAINING PROTEIN"/>
    <property type="match status" value="1"/>
</dbReference>
<evidence type="ECO:0000313" key="3">
    <source>
        <dbReference type="EMBL" id="MVX57666.1"/>
    </source>
</evidence>
<dbReference type="InterPro" id="IPR003356">
    <property type="entry name" value="DNA_methylase_A-5"/>
</dbReference>
<comment type="caution">
    <text evidence="3">The sequence shown here is derived from an EMBL/GenBank/DDBJ whole genome shotgun (WGS) entry which is preliminary data.</text>
</comment>
<dbReference type="PRINTS" id="PR00507">
    <property type="entry name" value="N12N6MTFRASE"/>
</dbReference>